<feature type="region of interest" description="Disordered" evidence="1">
    <location>
        <begin position="129"/>
        <end position="219"/>
    </location>
</feature>
<keyword evidence="2" id="KW-1185">Reference proteome</keyword>
<gene>
    <name evidence="3" type="primary">LOC109379396</name>
</gene>
<feature type="compositionally biased region" description="Basic and acidic residues" evidence="1">
    <location>
        <begin position="129"/>
        <end position="138"/>
    </location>
</feature>
<organism evidence="2 3">
    <name type="scientific">Hipposideros armiger</name>
    <name type="common">Great Himalayan leaf-nosed bat</name>
    <dbReference type="NCBI Taxonomy" id="186990"/>
    <lineage>
        <taxon>Eukaryota</taxon>
        <taxon>Metazoa</taxon>
        <taxon>Chordata</taxon>
        <taxon>Craniata</taxon>
        <taxon>Vertebrata</taxon>
        <taxon>Euteleostomi</taxon>
        <taxon>Mammalia</taxon>
        <taxon>Eutheria</taxon>
        <taxon>Laurasiatheria</taxon>
        <taxon>Chiroptera</taxon>
        <taxon>Yinpterochiroptera</taxon>
        <taxon>Rhinolophoidea</taxon>
        <taxon>Hipposideridae</taxon>
        <taxon>Hipposideros</taxon>
    </lineage>
</organism>
<protein>
    <submittedName>
        <fullName evidence="3">Atherin-like</fullName>
    </submittedName>
</protein>
<dbReference type="GeneID" id="109379396"/>
<reference evidence="3" key="1">
    <citation type="submission" date="2025-08" db="UniProtKB">
        <authorList>
            <consortium name="RefSeq"/>
        </authorList>
    </citation>
    <scope>IDENTIFICATION</scope>
    <source>
        <tissue evidence="3">Muscle</tissue>
    </source>
</reference>
<dbReference type="OrthoDB" id="9809634at2759"/>
<dbReference type="RefSeq" id="XP_019491507.1">
    <property type="nucleotide sequence ID" value="XM_019635962.1"/>
</dbReference>
<sequence>MEEVQRSRAGYFRLPESAGYPRVVAPLLGRRALPPAPAAAAALPPRRSRAVDCGLGAAAAWRRPPALPPPDLVGLSRVGGARRSSEQGAEALRVVVAAAAAPLEAGDVGEAVAAAAEAALRTRGKLLADRTPRRDVREPPLPPLTPERSWAQEGRPVLPRLTGQPARGGGGGGKEGSGPAGLRAAAAAEQQPRRDVEGWRQRRCTRPRSGAAARDPQDM</sequence>
<dbReference type="AlphaFoldDB" id="A0A8B7QTB5"/>
<dbReference type="Proteomes" id="UP000694851">
    <property type="component" value="Unplaced"/>
</dbReference>
<proteinExistence type="predicted"/>
<feature type="compositionally biased region" description="Basic and acidic residues" evidence="1">
    <location>
        <begin position="191"/>
        <end position="200"/>
    </location>
</feature>
<feature type="compositionally biased region" description="Gly residues" evidence="1">
    <location>
        <begin position="166"/>
        <end position="179"/>
    </location>
</feature>
<evidence type="ECO:0000313" key="3">
    <source>
        <dbReference type="RefSeq" id="XP_019491507.1"/>
    </source>
</evidence>
<dbReference type="KEGG" id="hai:109379396"/>
<evidence type="ECO:0000313" key="2">
    <source>
        <dbReference type="Proteomes" id="UP000694851"/>
    </source>
</evidence>
<name>A0A8B7QTB5_HIPAR</name>
<evidence type="ECO:0000256" key="1">
    <source>
        <dbReference type="SAM" id="MobiDB-lite"/>
    </source>
</evidence>
<accession>A0A8B7QTB5</accession>